<accession>A0A1C2ECY3</accession>
<gene>
    <name evidence="1" type="ORF">QV13_01045</name>
</gene>
<dbReference type="Proteomes" id="UP000094412">
    <property type="component" value="Unassembled WGS sequence"/>
</dbReference>
<sequence length="96" mass="10766">MLRLPFSEKGYKIWSRKKEVEMSSASYDGLHSDVGAAVEEAITSSRIVNVAAIAEMLRRRHAHLNVALEDIELLVLRCADHRRFPVEFDGSVALAD</sequence>
<name>A0A1C2ECY3_9HYPH</name>
<protein>
    <submittedName>
        <fullName evidence="1">Uncharacterized protein</fullName>
    </submittedName>
</protein>
<proteinExistence type="predicted"/>
<reference evidence="1 2" key="1">
    <citation type="submission" date="2016-08" db="EMBL/GenBank/DDBJ databases">
        <title>Whole genome sequence of Mesorhizobium sp. strain UASWS1009 isolated from industrial sewage.</title>
        <authorList>
            <person name="Crovadore J."/>
            <person name="Calmin G."/>
            <person name="Chablais R."/>
            <person name="Cochard B."/>
            <person name="Lefort F."/>
        </authorList>
    </citation>
    <scope>NUCLEOTIDE SEQUENCE [LARGE SCALE GENOMIC DNA]</scope>
    <source>
        <strain evidence="1 2">UASWS1009</strain>
    </source>
</reference>
<dbReference type="AlphaFoldDB" id="A0A1C2ECY3"/>
<dbReference type="EMBL" id="MDEO01000019">
    <property type="protein sequence ID" value="OCX24934.1"/>
    <property type="molecule type" value="Genomic_DNA"/>
</dbReference>
<evidence type="ECO:0000313" key="2">
    <source>
        <dbReference type="Proteomes" id="UP000094412"/>
    </source>
</evidence>
<organism evidence="1 2">
    <name type="scientific">Mesorhizobium hungaricum</name>
    <dbReference type="NCBI Taxonomy" id="1566387"/>
    <lineage>
        <taxon>Bacteria</taxon>
        <taxon>Pseudomonadati</taxon>
        <taxon>Pseudomonadota</taxon>
        <taxon>Alphaproteobacteria</taxon>
        <taxon>Hyphomicrobiales</taxon>
        <taxon>Phyllobacteriaceae</taxon>
        <taxon>Mesorhizobium</taxon>
    </lineage>
</organism>
<evidence type="ECO:0000313" key="1">
    <source>
        <dbReference type="EMBL" id="OCX24934.1"/>
    </source>
</evidence>
<keyword evidence="2" id="KW-1185">Reference proteome</keyword>
<comment type="caution">
    <text evidence="1">The sequence shown here is derived from an EMBL/GenBank/DDBJ whole genome shotgun (WGS) entry which is preliminary data.</text>
</comment>